<evidence type="ECO:0000313" key="2">
    <source>
        <dbReference type="Proteomes" id="UP000814033"/>
    </source>
</evidence>
<protein>
    <submittedName>
        <fullName evidence="1">Uncharacterized protein</fullName>
    </submittedName>
</protein>
<accession>A0ACB8RG18</accession>
<reference evidence="1" key="1">
    <citation type="submission" date="2021-02" db="EMBL/GenBank/DDBJ databases">
        <authorList>
            <consortium name="DOE Joint Genome Institute"/>
            <person name="Ahrendt S."/>
            <person name="Looney B.P."/>
            <person name="Miyauchi S."/>
            <person name="Morin E."/>
            <person name="Drula E."/>
            <person name="Courty P.E."/>
            <person name="Chicoki N."/>
            <person name="Fauchery L."/>
            <person name="Kohler A."/>
            <person name="Kuo A."/>
            <person name="Labutti K."/>
            <person name="Pangilinan J."/>
            <person name="Lipzen A."/>
            <person name="Riley R."/>
            <person name="Andreopoulos W."/>
            <person name="He G."/>
            <person name="Johnson J."/>
            <person name="Barry K.W."/>
            <person name="Grigoriev I.V."/>
            <person name="Nagy L."/>
            <person name="Hibbett D."/>
            <person name="Henrissat B."/>
            <person name="Matheny P.B."/>
            <person name="Labbe J."/>
            <person name="Martin F."/>
        </authorList>
    </citation>
    <scope>NUCLEOTIDE SEQUENCE</scope>
    <source>
        <strain evidence="1">FP105234-sp</strain>
    </source>
</reference>
<dbReference type="EMBL" id="MU276036">
    <property type="protein sequence ID" value="KAI0043033.1"/>
    <property type="molecule type" value="Genomic_DNA"/>
</dbReference>
<name>A0ACB8RG18_9AGAM</name>
<organism evidence="1 2">
    <name type="scientific">Auriscalpium vulgare</name>
    <dbReference type="NCBI Taxonomy" id="40419"/>
    <lineage>
        <taxon>Eukaryota</taxon>
        <taxon>Fungi</taxon>
        <taxon>Dikarya</taxon>
        <taxon>Basidiomycota</taxon>
        <taxon>Agaricomycotina</taxon>
        <taxon>Agaricomycetes</taxon>
        <taxon>Russulales</taxon>
        <taxon>Auriscalpiaceae</taxon>
        <taxon>Auriscalpium</taxon>
    </lineage>
</organism>
<gene>
    <name evidence="1" type="ORF">FA95DRAFT_446292</name>
</gene>
<reference evidence="1" key="2">
    <citation type="journal article" date="2022" name="New Phytol.">
        <title>Evolutionary transition to the ectomycorrhizal habit in the genomes of a hyperdiverse lineage of mushroom-forming fungi.</title>
        <authorList>
            <person name="Looney B."/>
            <person name="Miyauchi S."/>
            <person name="Morin E."/>
            <person name="Drula E."/>
            <person name="Courty P.E."/>
            <person name="Kohler A."/>
            <person name="Kuo A."/>
            <person name="LaButti K."/>
            <person name="Pangilinan J."/>
            <person name="Lipzen A."/>
            <person name="Riley R."/>
            <person name="Andreopoulos W."/>
            <person name="He G."/>
            <person name="Johnson J."/>
            <person name="Nolan M."/>
            <person name="Tritt A."/>
            <person name="Barry K.W."/>
            <person name="Grigoriev I.V."/>
            <person name="Nagy L.G."/>
            <person name="Hibbett D."/>
            <person name="Henrissat B."/>
            <person name="Matheny P.B."/>
            <person name="Labbe J."/>
            <person name="Martin F.M."/>
        </authorList>
    </citation>
    <scope>NUCLEOTIDE SEQUENCE</scope>
    <source>
        <strain evidence="1">FP105234-sp</strain>
    </source>
</reference>
<evidence type="ECO:0000313" key="1">
    <source>
        <dbReference type="EMBL" id="KAI0043033.1"/>
    </source>
</evidence>
<dbReference type="Proteomes" id="UP000814033">
    <property type="component" value="Unassembled WGS sequence"/>
</dbReference>
<sequence length="122" mass="13782">MLNQMMLDVWGRVCVGNPGTVRVGIRRVADIDTGLLPAARPRERAVWNDVPQLSNLPLTSMRSTLGFQTYRIDFATSRIRSTACPSDQYTSLYHRNVLLRYSHSVFFAISIAFTVAGHFHLL</sequence>
<comment type="caution">
    <text evidence="1">The sequence shown here is derived from an EMBL/GenBank/DDBJ whole genome shotgun (WGS) entry which is preliminary data.</text>
</comment>
<keyword evidence="2" id="KW-1185">Reference proteome</keyword>
<proteinExistence type="predicted"/>